<dbReference type="PANTHER" id="PTHR43856:SF1">
    <property type="entry name" value="MITOCHONDRIAL CARDIOLIPIN HYDROLASE"/>
    <property type="match status" value="1"/>
</dbReference>
<dbReference type="GO" id="GO:0016891">
    <property type="term" value="F:RNA endonuclease activity producing 5'-phosphomonoesters, hydrolytic mechanism"/>
    <property type="evidence" value="ECO:0007669"/>
    <property type="project" value="TreeGrafter"/>
</dbReference>
<dbReference type="SUPFAM" id="SSF56024">
    <property type="entry name" value="Phospholipase D/nuclease"/>
    <property type="match status" value="2"/>
</dbReference>
<sequence>MLGRIVAAIVIALALPSGVFVAGVTAAEPAVESTDATLVSAYPNPVADGDSGEFVAVRFEGPTNTTGWTLTDGKTTARLPNRTVEGTIAVAVEPGAAKDHTEYPIVPLAGRLRLANDGERLELRADGEVVSSARYRNAPEAERRDFETGTWEPIGATDYDPIRTDGGSARAFVLPDAPDAAVGELETADERILVGGYTFTDERIAEALLEAAAEGLVVSVLLDGAPVGGMSDRQARTLDRLVEGGVDVRVLSGPYTRYRYHHPKYAVVDDRAIVATENFKPAGLGGKSSRGWGVVLEDDRAAATLASIHEADRTWRAATAWDAYREGRTFTDVDPAVGGYGAEHTPKRIEVENTTVLVAPDNAADALRERIEAADDRILLQQVRIGSRENRLLEAVLAAAARGVRVRIHLGGSWYVEDDNAALIEWLNRRSAAEGWDLEARVDDAEGERYEKIHTKGVVIDDTAVLGSLNWDRSAQSNNREVLVALEGSAAAAYYAGVFEDDWESDGGDRALPAGLLAAVAAVGAGTLLFARRLEFVGERETVTDWQW</sequence>
<dbReference type="GO" id="GO:0016042">
    <property type="term" value="P:lipid catabolic process"/>
    <property type="evidence" value="ECO:0007669"/>
    <property type="project" value="UniProtKB-KW"/>
</dbReference>
<keyword evidence="2" id="KW-0442">Lipid degradation</keyword>
<accession>A0A9R1D7P9</accession>
<dbReference type="AlphaFoldDB" id="A0A9R1D7P9"/>
<feature type="domain" description="PLD phosphodiesterase" evidence="4">
    <location>
        <begin position="257"/>
        <end position="283"/>
    </location>
</feature>
<protein>
    <submittedName>
        <fullName evidence="5">Phospholipase</fullName>
    </submittedName>
</protein>
<dbReference type="RefSeq" id="WP_256030012.1">
    <property type="nucleotide sequence ID" value="NZ_JAHLKM010000015.1"/>
</dbReference>
<dbReference type="InterPro" id="IPR025202">
    <property type="entry name" value="PLD-like_dom"/>
</dbReference>
<dbReference type="InterPro" id="IPR051406">
    <property type="entry name" value="PLD_domain"/>
</dbReference>
<dbReference type="Gene3D" id="3.30.870.10">
    <property type="entry name" value="Endonuclease Chain A"/>
    <property type="match status" value="2"/>
</dbReference>
<comment type="caution">
    <text evidence="5">The sequence shown here is derived from an EMBL/GenBank/DDBJ whole genome shotgun (WGS) entry which is preliminary data.</text>
</comment>
<evidence type="ECO:0000313" key="6">
    <source>
        <dbReference type="Proteomes" id="UP001139494"/>
    </source>
</evidence>
<dbReference type="EMBL" id="JAHLKM010000015">
    <property type="protein sequence ID" value="MCQ4333985.1"/>
    <property type="molecule type" value="Genomic_DNA"/>
</dbReference>
<dbReference type="SMART" id="SM00155">
    <property type="entry name" value="PLDc"/>
    <property type="match status" value="2"/>
</dbReference>
<reference evidence="5" key="1">
    <citation type="journal article" date="2023" name="Front. Microbiol.">
        <title>Genomic-based phylogenetic and metabolic analyses of the genus Natronomonas, and description of Natronomonas aquatica sp. nov.</title>
        <authorList>
            <person name="Garcia-Roldan A."/>
            <person name="Duran-Viseras A."/>
            <person name="de la Haba R.R."/>
            <person name="Corral P."/>
            <person name="Sanchez-Porro C."/>
            <person name="Ventosa A."/>
        </authorList>
    </citation>
    <scope>NUCLEOTIDE SEQUENCE</scope>
    <source>
        <strain evidence="5">F2-12</strain>
    </source>
</reference>
<dbReference type="Proteomes" id="UP001139494">
    <property type="component" value="Unassembled WGS sequence"/>
</dbReference>
<evidence type="ECO:0000259" key="4">
    <source>
        <dbReference type="PROSITE" id="PS50035"/>
    </source>
</evidence>
<dbReference type="PANTHER" id="PTHR43856">
    <property type="entry name" value="CARDIOLIPIN HYDROLASE"/>
    <property type="match status" value="1"/>
</dbReference>
<dbReference type="Pfam" id="PF13091">
    <property type="entry name" value="PLDc_2"/>
    <property type="match status" value="2"/>
</dbReference>
<dbReference type="PROSITE" id="PS50035">
    <property type="entry name" value="PLD"/>
    <property type="match status" value="2"/>
</dbReference>
<keyword evidence="3" id="KW-0443">Lipid metabolism</keyword>
<evidence type="ECO:0000313" key="5">
    <source>
        <dbReference type="EMBL" id="MCQ4333985.1"/>
    </source>
</evidence>
<gene>
    <name evidence="5" type="ORF">KM295_10915</name>
</gene>
<name>A0A9R1D7P9_9EURY</name>
<proteinExistence type="predicted"/>
<dbReference type="InterPro" id="IPR001736">
    <property type="entry name" value="PLipase_D/transphosphatidylase"/>
</dbReference>
<evidence type="ECO:0000256" key="2">
    <source>
        <dbReference type="ARBA" id="ARBA00022963"/>
    </source>
</evidence>
<organism evidence="5 6">
    <name type="scientific">Natronomonas aquatica</name>
    <dbReference type="NCBI Taxonomy" id="2841590"/>
    <lineage>
        <taxon>Archaea</taxon>
        <taxon>Methanobacteriati</taxon>
        <taxon>Methanobacteriota</taxon>
        <taxon>Stenosarchaea group</taxon>
        <taxon>Halobacteria</taxon>
        <taxon>Halobacteriales</taxon>
        <taxon>Natronomonadaceae</taxon>
        <taxon>Natronomonas</taxon>
    </lineage>
</organism>
<keyword evidence="1" id="KW-0378">Hydrolase</keyword>
<feature type="domain" description="PLD phosphodiesterase" evidence="4">
    <location>
        <begin position="449"/>
        <end position="475"/>
    </location>
</feature>
<evidence type="ECO:0000256" key="3">
    <source>
        <dbReference type="ARBA" id="ARBA00023098"/>
    </source>
</evidence>
<keyword evidence="6" id="KW-1185">Reference proteome</keyword>
<evidence type="ECO:0000256" key="1">
    <source>
        <dbReference type="ARBA" id="ARBA00022801"/>
    </source>
</evidence>